<dbReference type="InterPro" id="IPR011330">
    <property type="entry name" value="Glyco_hydro/deAcase_b/a-brl"/>
</dbReference>
<reference evidence="3" key="1">
    <citation type="submission" date="2021-02" db="EMBL/GenBank/DDBJ databases">
        <authorList>
            <person name="Nowell W R."/>
        </authorList>
    </citation>
    <scope>NUCLEOTIDE SEQUENCE</scope>
</reference>
<dbReference type="EMBL" id="CAJOBG010004776">
    <property type="protein sequence ID" value="CAF4125592.1"/>
    <property type="molecule type" value="Genomic_DNA"/>
</dbReference>
<sequence>MLDGLKQSINITMDVTRNNIQHAGVQYILDSVIRALDENTDRRFIYVEIAFFWRWWNEQTDTMRNKVRGFVNDGEHSDMAFCLRLSVNKNLTL</sequence>
<name>A0A819WK60_9BILA</name>
<dbReference type="GO" id="GO:0004559">
    <property type="term" value="F:alpha-mannosidase activity"/>
    <property type="evidence" value="ECO:0007669"/>
    <property type="project" value="InterPro"/>
</dbReference>
<comment type="caution">
    <text evidence="3">The sequence shown here is derived from an EMBL/GenBank/DDBJ whole genome shotgun (WGS) entry which is preliminary data.</text>
</comment>
<dbReference type="InterPro" id="IPR050843">
    <property type="entry name" value="Glycosyl_Hydrlase_38"/>
</dbReference>
<dbReference type="InterPro" id="IPR027291">
    <property type="entry name" value="Glyco_hydro_38_N_sf"/>
</dbReference>
<dbReference type="EMBL" id="CAJOBF010000373">
    <property type="protein sequence ID" value="CAF3806851.1"/>
    <property type="molecule type" value="Genomic_DNA"/>
</dbReference>
<keyword evidence="4" id="KW-1185">Reference proteome</keyword>
<protein>
    <recommendedName>
        <fullName evidence="1">Glycoside hydrolase family 38 N-terminal domain-containing protein</fullName>
    </recommendedName>
</protein>
<accession>A0A819WK60</accession>
<dbReference type="Proteomes" id="UP000663866">
    <property type="component" value="Unassembled WGS sequence"/>
</dbReference>
<dbReference type="Proteomes" id="UP000663842">
    <property type="component" value="Unassembled WGS sequence"/>
</dbReference>
<organism evidence="3 4">
    <name type="scientific">Rotaria magnacalcarata</name>
    <dbReference type="NCBI Taxonomy" id="392030"/>
    <lineage>
        <taxon>Eukaryota</taxon>
        <taxon>Metazoa</taxon>
        <taxon>Spiralia</taxon>
        <taxon>Gnathifera</taxon>
        <taxon>Rotifera</taxon>
        <taxon>Eurotatoria</taxon>
        <taxon>Bdelloidea</taxon>
        <taxon>Philodinida</taxon>
        <taxon>Philodinidae</taxon>
        <taxon>Rotaria</taxon>
    </lineage>
</organism>
<dbReference type="PANTHER" id="PTHR11607">
    <property type="entry name" value="ALPHA-MANNOSIDASE"/>
    <property type="match status" value="1"/>
</dbReference>
<dbReference type="Gene3D" id="3.20.110.10">
    <property type="entry name" value="Glycoside hydrolase 38, N terminal domain"/>
    <property type="match status" value="1"/>
</dbReference>
<dbReference type="GO" id="GO:0006013">
    <property type="term" value="P:mannose metabolic process"/>
    <property type="evidence" value="ECO:0007669"/>
    <property type="project" value="InterPro"/>
</dbReference>
<evidence type="ECO:0000313" key="3">
    <source>
        <dbReference type="EMBL" id="CAF4125592.1"/>
    </source>
</evidence>
<proteinExistence type="predicted"/>
<dbReference type="PANTHER" id="PTHR11607:SF3">
    <property type="entry name" value="LYSOSOMAL ALPHA-MANNOSIDASE"/>
    <property type="match status" value="1"/>
</dbReference>
<evidence type="ECO:0000259" key="1">
    <source>
        <dbReference type="Pfam" id="PF01074"/>
    </source>
</evidence>
<evidence type="ECO:0000313" key="4">
    <source>
        <dbReference type="Proteomes" id="UP000663866"/>
    </source>
</evidence>
<dbReference type="GO" id="GO:0005764">
    <property type="term" value="C:lysosome"/>
    <property type="evidence" value="ECO:0007669"/>
    <property type="project" value="TreeGrafter"/>
</dbReference>
<gene>
    <name evidence="3" type="ORF">OVN521_LOCUS22225</name>
    <name evidence="2" type="ORF">UXM345_LOCUS5143</name>
</gene>
<dbReference type="InterPro" id="IPR000602">
    <property type="entry name" value="Glyco_hydro_38_N"/>
</dbReference>
<feature type="domain" description="Glycoside hydrolase family 38 N-terminal" evidence="1">
    <location>
        <begin position="18"/>
        <end position="75"/>
    </location>
</feature>
<evidence type="ECO:0000313" key="2">
    <source>
        <dbReference type="EMBL" id="CAF3806851.1"/>
    </source>
</evidence>
<dbReference type="Pfam" id="PF01074">
    <property type="entry name" value="Glyco_hydro_38N"/>
    <property type="match status" value="1"/>
</dbReference>
<dbReference type="SUPFAM" id="SSF88713">
    <property type="entry name" value="Glycoside hydrolase/deacetylase"/>
    <property type="match status" value="1"/>
</dbReference>
<dbReference type="AlphaFoldDB" id="A0A819WK60"/>